<name>A0A433T959_ELYCH</name>
<sequence length="132" mass="14620">MSRGLRARAIYSPAQDHDPEAKLFSSGEEDGEDETLFQMDPSQRSGSSDVHSRSREMGRGDGDQAQRDMVDLSKETKPETYTLEEAVEAIGMGWFQIKMYLICGVVGVSCARFSVLMSCDDLISIPKAKFAM</sequence>
<protein>
    <submittedName>
        <fullName evidence="2">Uncharacterized protein</fullName>
    </submittedName>
</protein>
<gene>
    <name evidence="2" type="ORF">EGW08_014156</name>
</gene>
<dbReference type="EMBL" id="RQTK01000534">
    <property type="protein sequence ID" value="RUS78076.1"/>
    <property type="molecule type" value="Genomic_DNA"/>
</dbReference>
<dbReference type="AlphaFoldDB" id="A0A433T959"/>
<evidence type="ECO:0000256" key="1">
    <source>
        <dbReference type="SAM" id="MobiDB-lite"/>
    </source>
</evidence>
<feature type="compositionally biased region" description="Polar residues" evidence="1">
    <location>
        <begin position="40"/>
        <end position="49"/>
    </location>
</feature>
<evidence type="ECO:0000313" key="3">
    <source>
        <dbReference type="Proteomes" id="UP000271974"/>
    </source>
</evidence>
<dbReference type="Proteomes" id="UP000271974">
    <property type="component" value="Unassembled WGS sequence"/>
</dbReference>
<comment type="caution">
    <text evidence="2">The sequence shown here is derived from an EMBL/GenBank/DDBJ whole genome shotgun (WGS) entry which is preliminary data.</text>
</comment>
<feature type="region of interest" description="Disordered" evidence="1">
    <location>
        <begin position="1"/>
        <end position="78"/>
    </location>
</feature>
<reference evidence="2 3" key="1">
    <citation type="submission" date="2019-01" db="EMBL/GenBank/DDBJ databases">
        <title>A draft genome assembly of the solar-powered sea slug Elysia chlorotica.</title>
        <authorList>
            <person name="Cai H."/>
            <person name="Li Q."/>
            <person name="Fang X."/>
            <person name="Li J."/>
            <person name="Curtis N.E."/>
            <person name="Altenburger A."/>
            <person name="Shibata T."/>
            <person name="Feng M."/>
            <person name="Maeda T."/>
            <person name="Schwartz J.A."/>
            <person name="Shigenobu S."/>
            <person name="Lundholm N."/>
            <person name="Nishiyama T."/>
            <person name="Yang H."/>
            <person name="Hasebe M."/>
            <person name="Li S."/>
            <person name="Pierce S.K."/>
            <person name="Wang J."/>
        </authorList>
    </citation>
    <scope>NUCLEOTIDE SEQUENCE [LARGE SCALE GENOMIC DNA]</scope>
    <source>
        <strain evidence="2">EC2010</strain>
        <tissue evidence="2">Whole organism of an adult</tissue>
    </source>
</reference>
<evidence type="ECO:0000313" key="2">
    <source>
        <dbReference type="EMBL" id="RUS78076.1"/>
    </source>
</evidence>
<dbReference type="OrthoDB" id="4139357at2759"/>
<keyword evidence="3" id="KW-1185">Reference proteome</keyword>
<feature type="compositionally biased region" description="Basic and acidic residues" evidence="1">
    <location>
        <begin position="50"/>
        <end position="78"/>
    </location>
</feature>
<accession>A0A433T959</accession>
<proteinExistence type="predicted"/>
<organism evidence="2 3">
    <name type="scientific">Elysia chlorotica</name>
    <name type="common">Eastern emerald elysia</name>
    <name type="synonym">Sea slug</name>
    <dbReference type="NCBI Taxonomy" id="188477"/>
    <lineage>
        <taxon>Eukaryota</taxon>
        <taxon>Metazoa</taxon>
        <taxon>Spiralia</taxon>
        <taxon>Lophotrochozoa</taxon>
        <taxon>Mollusca</taxon>
        <taxon>Gastropoda</taxon>
        <taxon>Heterobranchia</taxon>
        <taxon>Euthyneura</taxon>
        <taxon>Panpulmonata</taxon>
        <taxon>Sacoglossa</taxon>
        <taxon>Placobranchoidea</taxon>
        <taxon>Plakobranchidae</taxon>
        <taxon>Elysia</taxon>
    </lineage>
</organism>